<dbReference type="RefSeq" id="WP_048862676.1">
    <property type="nucleotide sequence ID" value="NZ_BANB01000681.1"/>
</dbReference>
<sequence length="300" mass="33125">MALVPFDDRDGWIWWDGHLIPWRDAKLHVLTHGLHYASAVFEGERSYAGHVFRLRAHTDRLINSGRILGFDIPFSAEQIDAAIVETLAANNLTDAYVRPLAWRGSEMLAVAAQHTKIHLMIAVWPWPNLFGADRMAGVRLGVASWRRPHPQTSPTAAKAAGNYMIGTLSKHEAEAAGWNDALMLDWRGQISEATGANIFFVIDGVLHTPTPDCFLDGITRRSVMALARKRQMTVVERAMMPEEMAQASECFLAGTAAEVTPVRQIGDYHFTPGAITETLLGDYEALVRMAPAEVEAKLAA</sequence>
<evidence type="ECO:0000256" key="12">
    <source>
        <dbReference type="ARBA" id="ARBA00048212"/>
    </source>
</evidence>
<comment type="pathway">
    <text evidence="5 17">Amino-acid biosynthesis; L-leucine biosynthesis; L-leucine from 3-methyl-2-oxobutanoate: step 4/4.</text>
</comment>
<evidence type="ECO:0000256" key="9">
    <source>
        <dbReference type="ARBA" id="ARBA00022679"/>
    </source>
</evidence>
<dbReference type="NCBIfam" id="NF005726">
    <property type="entry name" value="PRK07544.1"/>
    <property type="match status" value="1"/>
</dbReference>
<dbReference type="UniPathway" id="UPA00049">
    <property type="reaction ID" value="UER00062"/>
</dbReference>
<gene>
    <name evidence="17" type="primary">ilvE</name>
    <name evidence="18" type="ORF">Asru_0682_01</name>
</gene>
<comment type="pathway">
    <text evidence="4 17">Amino-acid biosynthesis; L-valine biosynthesis; L-valine from pyruvate: step 4/4.</text>
</comment>
<dbReference type="InterPro" id="IPR005785">
    <property type="entry name" value="B_amino_transI"/>
</dbReference>
<evidence type="ECO:0000256" key="6">
    <source>
        <dbReference type="ARBA" id="ARBA00009320"/>
    </source>
</evidence>
<dbReference type="FunFam" id="3.20.10.10:FF:000002">
    <property type="entry name" value="D-alanine aminotransferase"/>
    <property type="match status" value="1"/>
</dbReference>
<comment type="caution">
    <text evidence="18">The sequence shown here is derived from an EMBL/GenBank/DDBJ whole genome shotgun (WGS) entry which is preliminary data.</text>
</comment>
<comment type="catalytic activity">
    <reaction evidence="13 17">
        <text>L-isoleucine + 2-oxoglutarate = (S)-3-methyl-2-oxopentanoate + L-glutamate</text>
        <dbReference type="Rhea" id="RHEA:24801"/>
        <dbReference type="ChEBI" id="CHEBI:16810"/>
        <dbReference type="ChEBI" id="CHEBI:29985"/>
        <dbReference type="ChEBI" id="CHEBI:35146"/>
        <dbReference type="ChEBI" id="CHEBI:58045"/>
        <dbReference type="EC" id="2.6.1.42"/>
    </reaction>
</comment>
<dbReference type="EMBL" id="BANB01000681">
    <property type="protein sequence ID" value="GAN78200.1"/>
    <property type="molecule type" value="Genomic_DNA"/>
</dbReference>
<evidence type="ECO:0000256" key="3">
    <source>
        <dbReference type="ARBA" id="ARBA00004824"/>
    </source>
</evidence>
<keyword evidence="9 17" id="KW-0808">Transferase</keyword>
<dbReference type="InterPro" id="IPR036038">
    <property type="entry name" value="Aminotransferase-like"/>
</dbReference>
<dbReference type="PANTHER" id="PTHR42743:SF11">
    <property type="entry name" value="AMINODEOXYCHORISMATE LYASE"/>
    <property type="match status" value="1"/>
</dbReference>
<dbReference type="InterPro" id="IPR018300">
    <property type="entry name" value="Aminotrans_IV_CS"/>
</dbReference>
<dbReference type="GO" id="GO:0009099">
    <property type="term" value="P:L-valine biosynthetic process"/>
    <property type="evidence" value="ECO:0007669"/>
    <property type="project" value="UniProtKB-UniPathway"/>
</dbReference>
<comment type="function">
    <text evidence="2 17">Acts on leucine, isoleucine and valine.</text>
</comment>
<evidence type="ECO:0000256" key="1">
    <source>
        <dbReference type="ARBA" id="ARBA00001933"/>
    </source>
</evidence>
<keyword evidence="11 17" id="KW-0100">Branched-chain amino acid biosynthesis</keyword>
<dbReference type="GO" id="GO:0009098">
    <property type="term" value="P:L-leucine biosynthetic process"/>
    <property type="evidence" value="ECO:0007669"/>
    <property type="project" value="UniProtKB-UniPathway"/>
</dbReference>
<dbReference type="InterPro" id="IPR050571">
    <property type="entry name" value="Class-IV_PLP-Dep_Aminotrnsfr"/>
</dbReference>
<dbReference type="GO" id="GO:0052655">
    <property type="term" value="F:L-valine-2-oxoglutarate transaminase activity"/>
    <property type="evidence" value="ECO:0007669"/>
    <property type="project" value="RHEA"/>
</dbReference>
<dbReference type="PROSITE" id="PS00770">
    <property type="entry name" value="AA_TRANSFER_CLASS_4"/>
    <property type="match status" value="1"/>
</dbReference>
<comment type="catalytic activity">
    <reaction evidence="12 17">
        <text>L-valine + 2-oxoglutarate = 3-methyl-2-oxobutanoate + L-glutamate</text>
        <dbReference type="Rhea" id="RHEA:24813"/>
        <dbReference type="ChEBI" id="CHEBI:11851"/>
        <dbReference type="ChEBI" id="CHEBI:16810"/>
        <dbReference type="ChEBI" id="CHEBI:29985"/>
        <dbReference type="ChEBI" id="CHEBI:57762"/>
        <dbReference type="EC" id="2.6.1.42"/>
    </reaction>
</comment>
<dbReference type="UniPathway" id="UPA00047">
    <property type="reaction ID" value="UER00058"/>
</dbReference>
<evidence type="ECO:0000256" key="13">
    <source>
        <dbReference type="ARBA" id="ARBA00048798"/>
    </source>
</evidence>
<dbReference type="EC" id="2.6.1.42" evidence="17"/>
<comment type="cofactor">
    <cofactor evidence="1 16">
        <name>pyridoxal 5'-phosphate</name>
        <dbReference type="ChEBI" id="CHEBI:597326"/>
    </cofactor>
</comment>
<reference evidence="18 19" key="1">
    <citation type="submission" date="2012-11" db="EMBL/GenBank/DDBJ databases">
        <title>Whole genome sequence of Acidisphaera rubrifaciens HS-AP3.</title>
        <authorList>
            <person name="Azuma Y."/>
            <person name="Higashiura N."/>
            <person name="Hirakawa H."/>
            <person name="Matsushita K."/>
        </authorList>
    </citation>
    <scope>NUCLEOTIDE SEQUENCE [LARGE SCALE GENOMIC DNA]</scope>
    <source>
        <strain evidence="18 19">HS-AP3</strain>
    </source>
</reference>
<dbReference type="InterPro" id="IPR001544">
    <property type="entry name" value="Aminotrans_IV"/>
</dbReference>
<evidence type="ECO:0000256" key="7">
    <source>
        <dbReference type="ARBA" id="ARBA00022576"/>
    </source>
</evidence>
<evidence type="ECO:0000256" key="15">
    <source>
        <dbReference type="RuleBase" id="RU004106"/>
    </source>
</evidence>
<comment type="catalytic activity">
    <reaction evidence="14 17">
        <text>L-leucine + 2-oxoglutarate = 4-methyl-2-oxopentanoate + L-glutamate</text>
        <dbReference type="Rhea" id="RHEA:18321"/>
        <dbReference type="ChEBI" id="CHEBI:16810"/>
        <dbReference type="ChEBI" id="CHEBI:17865"/>
        <dbReference type="ChEBI" id="CHEBI:29985"/>
        <dbReference type="ChEBI" id="CHEBI:57427"/>
        <dbReference type="EC" id="2.6.1.42"/>
    </reaction>
</comment>
<dbReference type="OrthoDB" id="21319at2"/>
<evidence type="ECO:0000256" key="4">
    <source>
        <dbReference type="ARBA" id="ARBA00004931"/>
    </source>
</evidence>
<dbReference type="NCBIfam" id="NF005146">
    <property type="entry name" value="PRK06606.1"/>
    <property type="match status" value="1"/>
</dbReference>
<comment type="pathway">
    <text evidence="3 17">Amino-acid biosynthesis; L-isoleucine biosynthesis; L-isoleucine from 2-oxobutanoate: step 4/4.</text>
</comment>
<evidence type="ECO:0000256" key="2">
    <source>
        <dbReference type="ARBA" id="ARBA00003109"/>
    </source>
</evidence>
<organism evidence="18 19">
    <name type="scientific">Acidisphaera rubrifaciens HS-AP3</name>
    <dbReference type="NCBI Taxonomy" id="1231350"/>
    <lineage>
        <taxon>Bacteria</taxon>
        <taxon>Pseudomonadati</taxon>
        <taxon>Pseudomonadota</taxon>
        <taxon>Alphaproteobacteria</taxon>
        <taxon>Acetobacterales</taxon>
        <taxon>Acetobacteraceae</taxon>
        <taxon>Acidisphaera</taxon>
    </lineage>
</organism>
<accession>A0A0D6P8W0</accession>
<dbReference type="Pfam" id="PF01063">
    <property type="entry name" value="Aminotran_4"/>
    <property type="match status" value="1"/>
</dbReference>
<dbReference type="InterPro" id="IPR043131">
    <property type="entry name" value="BCAT-like_N"/>
</dbReference>
<evidence type="ECO:0000256" key="5">
    <source>
        <dbReference type="ARBA" id="ARBA00005072"/>
    </source>
</evidence>
<comment type="similarity">
    <text evidence="6 15">Belongs to the class-IV pyridoxal-phosphate-dependent aminotransferase family.</text>
</comment>
<evidence type="ECO:0000313" key="19">
    <source>
        <dbReference type="Proteomes" id="UP000032680"/>
    </source>
</evidence>
<dbReference type="SUPFAM" id="SSF56752">
    <property type="entry name" value="D-aminoacid aminotransferase-like PLP-dependent enzymes"/>
    <property type="match status" value="1"/>
</dbReference>
<dbReference type="Gene3D" id="3.30.470.10">
    <property type="match status" value="1"/>
</dbReference>
<dbReference type="GO" id="GO:0052656">
    <property type="term" value="F:L-isoleucine-2-oxoglutarate transaminase activity"/>
    <property type="evidence" value="ECO:0007669"/>
    <property type="project" value="RHEA"/>
</dbReference>
<dbReference type="GO" id="GO:0052654">
    <property type="term" value="F:L-leucine-2-oxoglutarate transaminase activity"/>
    <property type="evidence" value="ECO:0007669"/>
    <property type="project" value="RHEA"/>
</dbReference>
<evidence type="ECO:0000256" key="14">
    <source>
        <dbReference type="ARBA" id="ARBA00049229"/>
    </source>
</evidence>
<evidence type="ECO:0000256" key="8">
    <source>
        <dbReference type="ARBA" id="ARBA00022605"/>
    </source>
</evidence>
<keyword evidence="10 16" id="KW-0663">Pyridoxal phosphate</keyword>
<dbReference type="Proteomes" id="UP000032680">
    <property type="component" value="Unassembled WGS sequence"/>
</dbReference>
<dbReference type="AlphaFoldDB" id="A0A0D6P8W0"/>
<evidence type="ECO:0000256" key="17">
    <source>
        <dbReference type="RuleBase" id="RU364094"/>
    </source>
</evidence>
<dbReference type="NCBIfam" id="TIGR01122">
    <property type="entry name" value="ilvE_I"/>
    <property type="match status" value="1"/>
</dbReference>
<keyword evidence="8 17" id="KW-0028">Amino-acid biosynthesis</keyword>
<dbReference type="UniPathway" id="UPA00048">
    <property type="reaction ID" value="UER00073"/>
</dbReference>
<dbReference type="Gene3D" id="3.20.10.10">
    <property type="entry name" value="D-amino Acid Aminotransferase, subunit A, domain 2"/>
    <property type="match status" value="1"/>
</dbReference>
<dbReference type="InterPro" id="IPR043132">
    <property type="entry name" value="BCAT-like_C"/>
</dbReference>
<evidence type="ECO:0000256" key="11">
    <source>
        <dbReference type="ARBA" id="ARBA00023304"/>
    </source>
</evidence>
<dbReference type="GO" id="GO:0009097">
    <property type="term" value="P:isoleucine biosynthetic process"/>
    <property type="evidence" value="ECO:0007669"/>
    <property type="project" value="UniProtKB-UniPathway"/>
</dbReference>
<keyword evidence="19" id="KW-1185">Reference proteome</keyword>
<keyword evidence="7 17" id="KW-0032">Aminotransferase</keyword>
<name>A0A0D6P8W0_9PROT</name>
<protein>
    <recommendedName>
        <fullName evidence="17">Branched-chain-amino-acid aminotransferase</fullName>
        <shortName evidence="17">BCAT</shortName>
        <ecNumber evidence="17">2.6.1.42</ecNumber>
    </recommendedName>
</protein>
<dbReference type="PANTHER" id="PTHR42743">
    <property type="entry name" value="AMINO-ACID AMINOTRANSFERASE"/>
    <property type="match status" value="1"/>
</dbReference>
<evidence type="ECO:0000313" key="18">
    <source>
        <dbReference type="EMBL" id="GAN78200.1"/>
    </source>
</evidence>
<evidence type="ECO:0000256" key="16">
    <source>
        <dbReference type="RuleBase" id="RU004516"/>
    </source>
</evidence>
<evidence type="ECO:0000256" key="10">
    <source>
        <dbReference type="ARBA" id="ARBA00022898"/>
    </source>
</evidence>
<proteinExistence type="inferred from homology"/>